<keyword evidence="3" id="KW-0520">NAD</keyword>
<evidence type="ECO:0000259" key="5">
    <source>
        <dbReference type="Pfam" id="PF00389"/>
    </source>
</evidence>
<dbReference type="SUPFAM" id="SSF51735">
    <property type="entry name" value="NAD(P)-binding Rossmann-fold domains"/>
    <property type="match status" value="1"/>
</dbReference>
<evidence type="ECO:0000256" key="3">
    <source>
        <dbReference type="ARBA" id="ARBA00023027"/>
    </source>
</evidence>
<dbReference type="SUPFAM" id="SSF52283">
    <property type="entry name" value="Formate/glycerate dehydrogenase catalytic domain-like"/>
    <property type="match status" value="1"/>
</dbReference>
<proteinExistence type="inferred from homology"/>
<dbReference type="AlphaFoldDB" id="A0AAE4ZBN1"/>
<dbReference type="PANTHER" id="PTHR10996">
    <property type="entry name" value="2-HYDROXYACID DEHYDROGENASE-RELATED"/>
    <property type="match status" value="1"/>
</dbReference>
<dbReference type="GO" id="GO:0030267">
    <property type="term" value="F:glyoxylate reductase (NADPH) activity"/>
    <property type="evidence" value="ECO:0007669"/>
    <property type="project" value="TreeGrafter"/>
</dbReference>
<protein>
    <submittedName>
        <fullName evidence="7">D-glycerate dehydrogenase</fullName>
    </submittedName>
</protein>
<evidence type="ECO:0000313" key="7">
    <source>
        <dbReference type="EMBL" id="NIR75996.1"/>
    </source>
</evidence>
<dbReference type="GO" id="GO:0016618">
    <property type="term" value="F:hydroxypyruvate reductase [NAD(P)H] activity"/>
    <property type="evidence" value="ECO:0007669"/>
    <property type="project" value="TreeGrafter"/>
</dbReference>
<keyword evidence="2 4" id="KW-0560">Oxidoreductase</keyword>
<evidence type="ECO:0000256" key="2">
    <source>
        <dbReference type="ARBA" id="ARBA00023002"/>
    </source>
</evidence>
<feature type="domain" description="D-isomer specific 2-hydroxyacid dehydrogenase NAD-binding" evidence="6">
    <location>
        <begin position="106"/>
        <end position="282"/>
    </location>
</feature>
<dbReference type="Proteomes" id="UP000702544">
    <property type="component" value="Unassembled WGS sequence"/>
</dbReference>
<evidence type="ECO:0000256" key="4">
    <source>
        <dbReference type="RuleBase" id="RU003719"/>
    </source>
</evidence>
<evidence type="ECO:0000256" key="1">
    <source>
        <dbReference type="ARBA" id="ARBA00005854"/>
    </source>
</evidence>
<evidence type="ECO:0000259" key="6">
    <source>
        <dbReference type="Pfam" id="PF02826"/>
    </source>
</evidence>
<sequence>MAETKRVVVAAELRPFIDAVERPDDVQIEWVSASEPLPEGGHVGLLPLLSREVDESVLERLPDLKVVANYAVGYDNIDVEALTARGVAVSNTPDVLTEATADLTWTLILAVTRRVHEAEELARHGDWAWEPTLLLGMGLGGRTLVVLGAGRIGQAVGRRALPFGMDVCYWDRARKPEFEAEVGARRVESLAEALTLADVASIHLQLSPETAGLIGAEQLGWLGPDAVLINTARGGIVDEDALCDALESGRLRGAGLDVYDGEPRIRGCLKRLSSVVLLPHIGSATEETRREMFRLAWTNLMKGIRGQPLVTPIEPTS</sequence>
<dbReference type="InterPro" id="IPR050223">
    <property type="entry name" value="D-isomer_2-hydroxyacid_DH"/>
</dbReference>
<comment type="caution">
    <text evidence="7">The sequence shown here is derived from an EMBL/GenBank/DDBJ whole genome shotgun (WGS) entry which is preliminary data.</text>
</comment>
<organism evidence="7 8">
    <name type="scientific">Candidatus Kutchimonas denitrificans</name>
    <dbReference type="NCBI Taxonomy" id="3056748"/>
    <lineage>
        <taxon>Bacteria</taxon>
        <taxon>Pseudomonadati</taxon>
        <taxon>Gemmatimonadota</taxon>
        <taxon>Gemmatimonadia</taxon>
        <taxon>Candidatus Palauibacterales</taxon>
        <taxon>Candidatus Palauibacteraceae</taxon>
        <taxon>Candidatus Kutchimonas</taxon>
    </lineage>
</organism>
<dbReference type="GO" id="GO:0005829">
    <property type="term" value="C:cytosol"/>
    <property type="evidence" value="ECO:0007669"/>
    <property type="project" value="TreeGrafter"/>
</dbReference>
<dbReference type="Pfam" id="PF02826">
    <property type="entry name" value="2-Hacid_dh_C"/>
    <property type="match status" value="1"/>
</dbReference>
<feature type="domain" description="D-isomer specific 2-hydroxyacid dehydrogenase catalytic" evidence="5">
    <location>
        <begin position="50"/>
        <end position="311"/>
    </location>
</feature>
<dbReference type="CDD" id="cd05301">
    <property type="entry name" value="GDH"/>
    <property type="match status" value="1"/>
</dbReference>
<name>A0AAE4ZBN1_9BACT</name>
<dbReference type="InterPro" id="IPR006139">
    <property type="entry name" value="D-isomer_2_OHA_DH_cat_dom"/>
</dbReference>
<accession>A0AAE4ZBN1</accession>
<evidence type="ECO:0000313" key="8">
    <source>
        <dbReference type="Proteomes" id="UP000702544"/>
    </source>
</evidence>
<dbReference type="InterPro" id="IPR006140">
    <property type="entry name" value="D-isomer_DH_NAD-bd"/>
</dbReference>
<dbReference type="FunFam" id="3.40.50.720:FF:000203">
    <property type="entry name" value="D-3-phosphoglycerate dehydrogenase (SerA)"/>
    <property type="match status" value="1"/>
</dbReference>
<dbReference type="Pfam" id="PF00389">
    <property type="entry name" value="2-Hacid_dh"/>
    <property type="match status" value="1"/>
</dbReference>
<dbReference type="EMBL" id="JAACAK010000112">
    <property type="protein sequence ID" value="NIR75996.1"/>
    <property type="molecule type" value="Genomic_DNA"/>
</dbReference>
<dbReference type="GO" id="GO:0051287">
    <property type="term" value="F:NAD binding"/>
    <property type="evidence" value="ECO:0007669"/>
    <property type="project" value="InterPro"/>
</dbReference>
<reference evidence="7 8" key="1">
    <citation type="submission" date="2020-01" db="EMBL/GenBank/DDBJ databases">
        <title>Genomes assembled from Gulf of Kutch pelagic sediment metagenomes.</title>
        <authorList>
            <person name="Chandrashekar M."/>
            <person name="Mahajan M.S."/>
            <person name="Dave K.J."/>
            <person name="Vatsa P."/>
            <person name="Nathani N.M."/>
        </authorList>
    </citation>
    <scope>NUCLEOTIDE SEQUENCE [LARGE SCALE GENOMIC DNA]</scope>
    <source>
        <strain evidence="7">KS3-K002</strain>
    </source>
</reference>
<dbReference type="PANTHER" id="PTHR10996:SF283">
    <property type="entry name" value="GLYOXYLATE_HYDROXYPYRUVATE REDUCTASE B"/>
    <property type="match status" value="1"/>
</dbReference>
<dbReference type="Gene3D" id="3.40.50.720">
    <property type="entry name" value="NAD(P)-binding Rossmann-like Domain"/>
    <property type="match status" value="2"/>
</dbReference>
<comment type="similarity">
    <text evidence="1 4">Belongs to the D-isomer specific 2-hydroxyacid dehydrogenase family.</text>
</comment>
<gene>
    <name evidence="7" type="ORF">GWO12_12950</name>
</gene>
<dbReference type="InterPro" id="IPR036291">
    <property type="entry name" value="NAD(P)-bd_dom_sf"/>
</dbReference>